<evidence type="ECO:0000256" key="1">
    <source>
        <dbReference type="ARBA" id="ARBA00010641"/>
    </source>
</evidence>
<dbReference type="InterPro" id="IPR039425">
    <property type="entry name" value="RNA_pol_sigma-70-like"/>
</dbReference>
<keyword evidence="5" id="KW-0804">Transcription</keyword>
<dbReference type="InterPro" id="IPR013325">
    <property type="entry name" value="RNA_pol_sigma_r2"/>
</dbReference>
<dbReference type="InterPro" id="IPR007627">
    <property type="entry name" value="RNA_pol_sigma70_r2"/>
</dbReference>
<proteinExistence type="inferred from homology"/>
<protein>
    <submittedName>
        <fullName evidence="8">Uncharacterized protein</fullName>
    </submittedName>
</protein>
<keyword evidence="3" id="KW-0731">Sigma factor</keyword>
<dbReference type="EMBL" id="JNBY01000131">
    <property type="protein sequence ID" value="KDN81802.1"/>
    <property type="molecule type" value="Genomic_DNA"/>
</dbReference>
<accession>A0A066YKX7</accession>
<keyword evidence="4" id="KW-0238">DNA-binding</keyword>
<dbReference type="HOGENOM" id="CLU_047691_15_4_11"/>
<evidence type="ECO:0000256" key="4">
    <source>
        <dbReference type="ARBA" id="ARBA00023125"/>
    </source>
</evidence>
<dbReference type="GO" id="GO:0016987">
    <property type="term" value="F:sigma factor activity"/>
    <property type="evidence" value="ECO:0007669"/>
    <property type="project" value="UniProtKB-KW"/>
</dbReference>
<evidence type="ECO:0000256" key="3">
    <source>
        <dbReference type="ARBA" id="ARBA00023082"/>
    </source>
</evidence>
<dbReference type="eggNOG" id="COG1595">
    <property type="taxonomic scope" value="Bacteria"/>
</dbReference>
<dbReference type="Gene3D" id="1.10.10.10">
    <property type="entry name" value="Winged helix-like DNA-binding domain superfamily/Winged helix DNA-binding domain"/>
    <property type="match status" value="1"/>
</dbReference>
<dbReference type="AlphaFoldDB" id="A0A066YKX7"/>
<keyword evidence="9" id="KW-1185">Reference proteome</keyword>
<dbReference type="GO" id="GO:0006352">
    <property type="term" value="P:DNA-templated transcription initiation"/>
    <property type="evidence" value="ECO:0007669"/>
    <property type="project" value="InterPro"/>
</dbReference>
<sequence>MTLDEFLAAELPGLSRFTGALTGDPHLAEDVLSDALLAVVPRWRRISSLEHPAAYVRQVVVNTFLSDRRKAGRRRTTPTADTGVLDRAAADGSEAVLRRDEVERLLAQLTPRQRAVVVLHYLLDQDDRQIAQVLGCAPATVRSHLSQARAVLRLPAGPSDSSHPSHPSHQEG</sequence>
<dbReference type="Pfam" id="PF04542">
    <property type="entry name" value="Sigma70_r2"/>
    <property type="match status" value="1"/>
</dbReference>
<evidence type="ECO:0000256" key="5">
    <source>
        <dbReference type="ARBA" id="ARBA00023163"/>
    </source>
</evidence>
<evidence type="ECO:0000259" key="6">
    <source>
        <dbReference type="Pfam" id="PF04542"/>
    </source>
</evidence>
<evidence type="ECO:0000313" key="8">
    <source>
        <dbReference type="EMBL" id="KDN81802.1"/>
    </source>
</evidence>
<dbReference type="PATRIC" id="fig|1348663.4.peg.6313"/>
<dbReference type="SUPFAM" id="SSF88659">
    <property type="entry name" value="Sigma3 and sigma4 domains of RNA polymerase sigma factors"/>
    <property type="match status" value="1"/>
</dbReference>
<dbReference type="InterPro" id="IPR036388">
    <property type="entry name" value="WH-like_DNA-bd_sf"/>
</dbReference>
<name>A0A066YKX7_9ACTN</name>
<dbReference type="PANTHER" id="PTHR43133:SF50">
    <property type="entry name" value="ECF RNA POLYMERASE SIGMA FACTOR SIGM"/>
    <property type="match status" value="1"/>
</dbReference>
<dbReference type="Proteomes" id="UP000027178">
    <property type="component" value="Unassembled WGS sequence"/>
</dbReference>
<dbReference type="InterPro" id="IPR013324">
    <property type="entry name" value="RNA_pol_sigma_r3/r4-like"/>
</dbReference>
<dbReference type="InterPro" id="IPR013249">
    <property type="entry name" value="RNA_pol_sigma70_r4_t2"/>
</dbReference>
<dbReference type="Pfam" id="PF08281">
    <property type="entry name" value="Sigma70_r4_2"/>
    <property type="match status" value="1"/>
</dbReference>
<comment type="similarity">
    <text evidence="1">Belongs to the sigma-70 factor family. ECF subfamily.</text>
</comment>
<comment type="caution">
    <text evidence="8">The sequence shown here is derived from an EMBL/GenBank/DDBJ whole genome shotgun (WGS) entry which is preliminary data.</text>
</comment>
<reference evidence="8 9" key="1">
    <citation type="submission" date="2014-05" db="EMBL/GenBank/DDBJ databases">
        <title>Draft Genome Sequence of Kitasatospora cheerisanensis KCTC 2395.</title>
        <authorList>
            <person name="Nam D.H."/>
        </authorList>
    </citation>
    <scope>NUCLEOTIDE SEQUENCE [LARGE SCALE GENOMIC DNA]</scope>
    <source>
        <strain evidence="8 9">KCTC 2395</strain>
    </source>
</reference>
<dbReference type="SUPFAM" id="SSF88946">
    <property type="entry name" value="Sigma2 domain of RNA polymerase sigma factors"/>
    <property type="match status" value="1"/>
</dbReference>
<feature type="domain" description="RNA polymerase sigma factor 70 region 4 type 2" evidence="7">
    <location>
        <begin position="100"/>
        <end position="150"/>
    </location>
</feature>
<dbReference type="InterPro" id="IPR014284">
    <property type="entry name" value="RNA_pol_sigma-70_dom"/>
</dbReference>
<dbReference type="GO" id="GO:0003677">
    <property type="term" value="F:DNA binding"/>
    <property type="evidence" value="ECO:0007669"/>
    <property type="project" value="UniProtKB-KW"/>
</dbReference>
<evidence type="ECO:0000256" key="2">
    <source>
        <dbReference type="ARBA" id="ARBA00023015"/>
    </source>
</evidence>
<keyword evidence="2" id="KW-0805">Transcription regulation</keyword>
<dbReference type="NCBIfam" id="TIGR02937">
    <property type="entry name" value="sigma70-ECF"/>
    <property type="match status" value="1"/>
</dbReference>
<dbReference type="Gene3D" id="1.10.1740.10">
    <property type="match status" value="1"/>
</dbReference>
<dbReference type="CDD" id="cd06171">
    <property type="entry name" value="Sigma70_r4"/>
    <property type="match status" value="1"/>
</dbReference>
<feature type="domain" description="RNA polymerase sigma-70 region 2" evidence="6">
    <location>
        <begin position="10"/>
        <end position="74"/>
    </location>
</feature>
<gene>
    <name evidence="8" type="ORF">KCH_65220</name>
</gene>
<evidence type="ECO:0000259" key="7">
    <source>
        <dbReference type="Pfam" id="PF08281"/>
    </source>
</evidence>
<organism evidence="8 9">
    <name type="scientific">Kitasatospora cheerisanensis KCTC 2395</name>
    <dbReference type="NCBI Taxonomy" id="1348663"/>
    <lineage>
        <taxon>Bacteria</taxon>
        <taxon>Bacillati</taxon>
        <taxon>Actinomycetota</taxon>
        <taxon>Actinomycetes</taxon>
        <taxon>Kitasatosporales</taxon>
        <taxon>Streptomycetaceae</taxon>
        <taxon>Kitasatospora</taxon>
    </lineage>
</organism>
<dbReference type="RefSeq" id="WP_035868322.1">
    <property type="nucleotide sequence ID" value="NZ_KK853997.1"/>
</dbReference>
<dbReference type="PANTHER" id="PTHR43133">
    <property type="entry name" value="RNA POLYMERASE ECF-TYPE SIGMA FACTO"/>
    <property type="match status" value="1"/>
</dbReference>
<evidence type="ECO:0000313" key="9">
    <source>
        <dbReference type="Proteomes" id="UP000027178"/>
    </source>
</evidence>